<proteinExistence type="predicted"/>
<evidence type="ECO:0000313" key="2">
    <source>
        <dbReference type="Proteomes" id="UP000503580"/>
    </source>
</evidence>
<accession>A0A6G9RRC3</accession>
<evidence type="ECO:0000313" key="1">
    <source>
        <dbReference type="EMBL" id="QIR29480.1"/>
    </source>
</evidence>
<keyword evidence="2" id="KW-1185">Reference proteome</keyword>
<gene>
    <name evidence="1" type="ORF">GY169_22920</name>
</gene>
<name>A0A6G9RRC3_9ENTR</name>
<organism evidence="1 2">
    <name type="scientific">Kluyvera genomosp. 3</name>
    <dbReference type="NCBI Taxonomy" id="2774055"/>
    <lineage>
        <taxon>Bacteria</taxon>
        <taxon>Pseudomonadati</taxon>
        <taxon>Pseudomonadota</taxon>
        <taxon>Gammaproteobacteria</taxon>
        <taxon>Enterobacterales</taxon>
        <taxon>Enterobacteriaceae</taxon>
        <taxon>Kluyvera</taxon>
    </lineage>
</organism>
<dbReference type="AlphaFoldDB" id="A0A6G9RRC3"/>
<protein>
    <submittedName>
        <fullName evidence="1">Cytoplasmic protein</fullName>
    </submittedName>
</protein>
<dbReference type="EMBL" id="CP050321">
    <property type="protein sequence ID" value="QIR29480.1"/>
    <property type="molecule type" value="Genomic_DNA"/>
</dbReference>
<dbReference type="RefSeq" id="WP_167577193.1">
    <property type="nucleotide sequence ID" value="NZ_CP050321.1"/>
</dbReference>
<dbReference type="KEGG" id="kgn:GY169_22920"/>
<sequence>MDSLFTINTCKTYGCPNLGLATSPDYQWPDYRLGYPALHCRACGSYPPLFNDEEFQRWAAACFTGYAREYGHFCPACYQAEVIRYGHNPGGSQRLQCQRCKKVWTPKRQPLTNALSPDAICSVPFIMDFQGELAAQKLYLLFSFDAVRGNILHVSSNYTPYPAGNTLRYRWKGIRPTPTHHHDIIQSVALKERQFLQRSQFDEIQYGAAALKRNANGMILRPVIAAHGHFRVLKNRFPEVGTHIVAHECFLRGAIITAWAELFRQRRASLWFIEEKTVDEDNTDAWRLLGKTNQGWWKNQWQLWAQGRNQKMVCPLTDHRQDNGSKITLTASRRFFRWLAVQDEFQQSSRYSAAHIMRLVTTLACQYNAQNDENIPTVISPL</sequence>
<dbReference type="Proteomes" id="UP000503580">
    <property type="component" value="Chromosome"/>
</dbReference>
<reference evidence="1 2" key="1">
    <citation type="submission" date="2020-02" db="EMBL/GenBank/DDBJ databases">
        <title>Whole genome PO2S7.</title>
        <authorList>
            <person name="Singha K.M."/>
        </authorList>
    </citation>
    <scope>NUCLEOTIDE SEQUENCE [LARGE SCALE GENOMIC DNA]</scope>
    <source>
        <strain evidence="1 2">PO2S7</strain>
    </source>
</reference>